<accession>A0A0E9SXL2</accession>
<dbReference type="EMBL" id="GBXM01062575">
    <property type="protein sequence ID" value="JAH46002.1"/>
    <property type="molecule type" value="Transcribed_RNA"/>
</dbReference>
<proteinExistence type="predicted"/>
<protein>
    <submittedName>
        <fullName evidence="1">Uncharacterized protein</fullName>
    </submittedName>
</protein>
<reference evidence="1" key="2">
    <citation type="journal article" date="2015" name="Fish Shellfish Immunol.">
        <title>Early steps in the European eel (Anguilla anguilla)-Vibrio vulnificus interaction in the gills: Role of the RtxA13 toxin.</title>
        <authorList>
            <person name="Callol A."/>
            <person name="Pajuelo D."/>
            <person name="Ebbesson L."/>
            <person name="Teles M."/>
            <person name="MacKenzie S."/>
            <person name="Amaro C."/>
        </authorList>
    </citation>
    <scope>NUCLEOTIDE SEQUENCE</scope>
</reference>
<reference evidence="1" key="1">
    <citation type="submission" date="2014-11" db="EMBL/GenBank/DDBJ databases">
        <authorList>
            <person name="Amaro Gonzalez C."/>
        </authorList>
    </citation>
    <scope>NUCLEOTIDE SEQUENCE</scope>
</reference>
<evidence type="ECO:0000313" key="1">
    <source>
        <dbReference type="EMBL" id="JAH46002.1"/>
    </source>
</evidence>
<organism evidence="1">
    <name type="scientific">Anguilla anguilla</name>
    <name type="common">European freshwater eel</name>
    <name type="synonym">Muraena anguilla</name>
    <dbReference type="NCBI Taxonomy" id="7936"/>
    <lineage>
        <taxon>Eukaryota</taxon>
        <taxon>Metazoa</taxon>
        <taxon>Chordata</taxon>
        <taxon>Craniata</taxon>
        <taxon>Vertebrata</taxon>
        <taxon>Euteleostomi</taxon>
        <taxon>Actinopterygii</taxon>
        <taxon>Neopterygii</taxon>
        <taxon>Teleostei</taxon>
        <taxon>Anguilliformes</taxon>
        <taxon>Anguillidae</taxon>
        <taxon>Anguilla</taxon>
    </lineage>
</organism>
<dbReference type="AlphaFoldDB" id="A0A0E9SXL2"/>
<name>A0A0E9SXL2_ANGAN</name>
<sequence length="75" mass="8433">MFMNPLCTNHFSQSNILSQFSSTLSQQLFPHCLATKICGSFCLFLGQILLYLLSSGNSDPGRNLEYCTNFINTFL</sequence>